<gene>
    <name evidence="9" type="ORF">PMES_01612</name>
</gene>
<dbReference type="SMART" id="SM00091">
    <property type="entry name" value="PAS"/>
    <property type="match status" value="2"/>
</dbReference>
<proteinExistence type="predicted"/>
<dbReference type="InterPro" id="IPR000014">
    <property type="entry name" value="PAS"/>
</dbReference>
<evidence type="ECO:0000256" key="6">
    <source>
        <dbReference type="ARBA" id="ARBA00022777"/>
    </source>
</evidence>
<dbReference type="Gene3D" id="3.30.565.10">
    <property type="entry name" value="Histidine kinase-like ATPase, C-terminal domain"/>
    <property type="match status" value="1"/>
</dbReference>
<dbReference type="InterPro" id="IPR036890">
    <property type="entry name" value="HATPase_C_sf"/>
</dbReference>
<dbReference type="EC" id="2.7.13.3" evidence="2"/>
<evidence type="ECO:0000256" key="4">
    <source>
        <dbReference type="ARBA" id="ARBA00022679"/>
    </source>
</evidence>
<keyword evidence="7" id="KW-0067">ATP-binding</keyword>
<dbReference type="InterPro" id="IPR013656">
    <property type="entry name" value="PAS_4"/>
</dbReference>
<dbReference type="PANTHER" id="PTHR41523:SF8">
    <property type="entry name" value="ETHYLENE RESPONSE SENSOR PROTEIN"/>
    <property type="match status" value="1"/>
</dbReference>
<accession>A0A921TCT2</accession>
<dbReference type="InterPro" id="IPR011102">
    <property type="entry name" value="Sig_transdc_His_kinase_HWE"/>
</dbReference>
<dbReference type="AlphaFoldDB" id="A0A921TCT2"/>
<dbReference type="NCBIfam" id="TIGR00229">
    <property type="entry name" value="sensory_box"/>
    <property type="match status" value="1"/>
</dbReference>
<dbReference type="Gene3D" id="3.30.450.20">
    <property type="entry name" value="PAS domain"/>
    <property type="match status" value="2"/>
</dbReference>
<organism evidence="9 10">
    <name type="scientific">Profundibacterium mesophilum KAUST100406-0324</name>
    <dbReference type="NCBI Taxonomy" id="1037889"/>
    <lineage>
        <taxon>Bacteria</taxon>
        <taxon>Pseudomonadati</taxon>
        <taxon>Pseudomonadota</taxon>
        <taxon>Alphaproteobacteria</taxon>
        <taxon>Rhodobacterales</taxon>
        <taxon>Roseobacteraceae</taxon>
        <taxon>Profundibacterium</taxon>
    </lineage>
</organism>
<evidence type="ECO:0000313" key="9">
    <source>
        <dbReference type="EMBL" id="KAF0676048.1"/>
    </source>
</evidence>
<evidence type="ECO:0000313" key="10">
    <source>
        <dbReference type="Proteomes" id="UP000698242"/>
    </source>
</evidence>
<keyword evidence="6" id="KW-0418">Kinase</keyword>
<keyword evidence="5" id="KW-0547">Nucleotide-binding</keyword>
<evidence type="ECO:0000256" key="5">
    <source>
        <dbReference type="ARBA" id="ARBA00022741"/>
    </source>
</evidence>
<dbReference type="SUPFAM" id="SSF55785">
    <property type="entry name" value="PYP-like sensor domain (PAS domain)"/>
    <property type="match status" value="2"/>
</dbReference>
<comment type="catalytic activity">
    <reaction evidence="1">
        <text>ATP + protein L-histidine = ADP + protein N-phospho-L-histidine.</text>
        <dbReference type="EC" id="2.7.13.3"/>
    </reaction>
</comment>
<dbReference type="GO" id="GO:0008168">
    <property type="term" value="F:methyltransferase activity"/>
    <property type="evidence" value="ECO:0007669"/>
    <property type="project" value="UniProtKB-KW"/>
</dbReference>
<feature type="domain" description="PAS" evidence="8">
    <location>
        <begin position="14"/>
        <end position="56"/>
    </location>
</feature>
<keyword evidence="3" id="KW-0597">Phosphoprotein</keyword>
<dbReference type="PROSITE" id="PS50112">
    <property type="entry name" value="PAS"/>
    <property type="match status" value="1"/>
</dbReference>
<protein>
    <recommendedName>
        <fullName evidence="2">histidine kinase</fullName>
        <ecNumber evidence="2">2.7.13.3</ecNumber>
    </recommendedName>
</protein>
<evidence type="ECO:0000256" key="3">
    <source>
        <dbReference type="ARBA" id="ARBA00022553"/>
    </source>
</evidence>
<dbReference type="GO" id="GO:0004673">
    <property type="term" value="F:protein histidine kinase activity"/>
    <property type="evidence" value="ECO:0007669"/>
    <property type="project" value="UniProtKB-EC"/>
</dbReference>
<dbReference type="CDD" id="cd00130">
    <property type="entry name" value="PAS"/>
    <property type="match status" value="1"/>
</dbReference>
<dbReference type="PANTHER" id="PTHR41523">
    <property type="entry name" value="TWO-COMPONENT SYSTEM SENSOR PROTEIN"/>
    <property type="match status" value="1"/>
</dbReference>
<comment type="caution">
    <text evidence="9">The sequence shown here is derived from an EMBL/GenBank/DDBJ whole genome shotgun (WGS) entry which is preliminary data.</text>
</comment>
<evidence type="ECO:0000256" key="7">
    <source>
        <dbReference type="ARBA" id="ARBA00022840"/>
    </source>
</evidence>
<name>A0A921TCT2_9RHOB</name>
<keyword evidence="9" id="KW-0489">Methyltransferase</keyword>
<evidence type="ECO:0000256" key="2">
    <source>
        <dbReference type="ARBA" id="ARBA00012438"/>
    </source>
</evidence>
<dbReference type="Pfam" id="PF07536">
    <property type="entry name" value="HWE_HK"/>
    <property type="match status" value="1"/>
</dbReference>
<evidence type="ECO:0000256" key="1">
    <source>
        <dbReference type="ARBA" id="ARBA00000085"/>
    </source>
</evidence>
<dbReference type="Pfam" id="PF08448">
    <property type="entry name" value="PAS_4"/>
    <property type="match status" value="1"/>
</dbReference>
<dbReference type="InterPro" id="IPR035965">
    <property type="entry name" value="PAS-like_dom_sf"/>
</dbReference>
<dbReference type="Proteomes" id="UP000698242">
    <property type="component" value="Unassembled WGS sequence"/>
</dbReference>
<reference evidence="9" key="1">
    <citation type="submission" date="2013-03" db="EMBL/GenBank/DDBJ databases">
        <title>Genome Sequence of the Profundibacterium mesophilum strain KAUST100406-0324T from Red Sea, a novel genus in the family Rhodobacteraceae.</title>
        <authorList>
            <person name="Essack M."/>
            <person name="Alam I."/>
            <person name="Lafi F."/>
            <person name="Alawi W."/>
            <person name="Kamanu F."/>
            <person name="Al-Suwailem A."/>
            <person name="Lee O.O."/>
            <person name="Xu Y."/>
            <person name="Bajic V."/>
            <person name="Qian P.-Y."/>
            <person name="Archer J."/>
        </authorList>
    </citation>
    <scope>NUCLEOTIDE SEQUENCE</scope>
    <source>
        <strain evidence="9">KAUST100406-0324</strain>
    </source>
</reference>
<dbReference type="GO" id="GO:0005524">
    <property type="term" value="F:ATP binding"/>
    <property type="evidence" value="ECO:0007669"/>
    <property type="project" value="UniProtKB-KW"/>
</dbReference>
<keyword evidence="4 9" id="KW-0808">Transferase</keyword>
<dbReference type="SMART" id="SM00911">
    <property type="entry name" value="HWE_HK"/>
    <property type="match status" value="1"/>
</dbReference>
<sequence length="450" mass="49191">MTGAERHGGCGPLSGAFAAELLEDAPCGIAVSDPAGRLTYVNATLSAWTGRHAAEIETIGGLFTKAGQIFYDTHMEPMLLLQGYVREISCHLRGPNGPCPVVVSAVARHDEAGAIVRCDYTLFDARERHGYESALRHAQREAEDLAAIVRNASNAILRVGEDGHVLSWNRGACTLFEEDEKSGIGKRIEDLVALQDRSSWHAEGRLQLSKGPQEELLFEARDQHETDLEISLTLAMSEPGSGTARDTVVTLRDISERKNVERHLIDLAREMNSRVSTMLDMVTGIARQSLPPEIAGEFISRISVLARTHDMLSSNRWTRVDLHSILNFALSEAGGPERFRFSGPAVSVSPQQATCLSVALNELVSNALQHGALSRPSGRVDIEYDLATGEHLCIRWSERGGPVVVAPTRAGFGARMLETVLARDCDAKVDFDFQPEGFRCRMRLPLESGI</sequence>
<evidence type="ECO:0000259" key="8">
    <source>
        <dbReference type="PROSITE" id="PS50112"/>
    </source>
</evidence>
<dbReference type="OrthoDB" id="9816309at2"/>
<keyword evidence="10" id="KW-1185">Reference proteome</keyword>
<dbReference type="RefSeq" id="WP_159965164.1">
    <property type="nucleotide sequence ID" value="NZ_APKE01000019.1"/>
</dbReference>
<dbReference type="EMBL" id="APKE01000019">
    <property type="protein sequence ID" value="KAF0676048.1"/>
    <property type="molecule type" value="Genomic_DNA"/>
</dbReference>
<dbReference type="Pfam" id="PF13188">
    <property type="entry name" value="PAS_8"/>
    <property type="match status" value="1"/>
</dbReference>
<dbReference type="GO" id="GO:0032259">
    <property type="term" value="P:methylation"/>
    <property type="evidence" value="ECO:0007669"/>
    <property type="project" value="UniProtKB-KW"/>
</dbReference>